<organism evidence="2 3">
    <name type="scientific">Rhizobium etli</name>
    <dbReference type="NCBI Taxonomy" id="29449"/>
    <lineage>
        <taxon>Bacteria</taxon>
        <taxon>Pseudomonadati</taxon>
        <taxon>Pseudomonadota</taxon>
        <taxon>Alphaproteobacteria</taxon>
        <taxon>Hyphomicrobiales</taxon>
        <taxon>Rhizobiaceae</taxon>
        <taxon>Rhizobium/Agrobacterium group</taxon>
        <taxon>Rhizobium</taxon>
    </lineage>
</organism>
<name>A0A7W6ZKD9_RHIET</name>
<dbReference type="EMBL" id="JACIID010000008">
    <property type="protein sequence ID" value="MBB4537239.1"/>
    <property type="molecule type" value="Genomic_DNA"/>
</dbReference>
<evidence type="ECO:0000313" key="2">
    <source>
        <dbReference type="EMBL" id="MBB4537239.1"/>
    </source>
</evidence>
<accession>A0A7W6ZKD9</accession>
<dbReference type="Proteomes" id="UP000557344">
    <property type="component" value="Unassembled WGS sequence"/>
</dbReference>
<sequence>MNLGFLQSMTDTSSALWVSHNLVVRLSGLISAAGFDETKRIPSHKGLDITVYVDSLRGSVLTGQQGIAATADDPDVFLYGRASKPSGCNRVEYYVRLRYEAIIGAPNKLDRFLEMIKAALGAVAEKAKVKIIALDQWERIAVPVREEVARDTSLHFNREEIEGTIVV</sequence>
<reference evidence="3 4" key="1">
    <citation type="submission" date="2020-08" db="EMBL/GenBank/DDBJ databases">
        <title>Genomic Encyclopedia of Type Strains, Phase IV (KMG-V): Genome sequencing to study the core and pangenomes of soil and plant-associated prokaryotes.</title>
        <authorList>
            <person name="Whitman W."/>
        </authorList>
    </citation>
    <scope>NUCLEOTIDE SEQUENCE [LARGE SCALE GENOMIC DNA]</scope>
    <source>
        <strain evidence="1 4">SEMIA 471</strain>
        <strain evidence="2 3">SEMIA 489</strain>
    </source>
</reference>
<protein>
    <submittedName>
        <fullName evidence="2">Uncharacterized protein</fullName>
    </submittedName>
</protein>
<evidence type="ECO:0000313" key="1">
    <source>
        <dbReference type="EMBL" id="MBB4481146.1"/>
    </source>
</evidence>
<evidence type="ECO:0000313" key="3">
    <source>
        <dbReference type="Proteomes" id="UP000523431"/>
    </source>
</evidence>
<evidence type="ECO:0000313" key="4">
    <source>
        <dbReference type="Proteomes" id="UP000557344"/>
    </source>
</evidence>
<dbReference type="EMBL" id="JACIHU010000008">
    <property type="protein sequence ID" value="MBB4481146.1"/>
    <property type="molecule type" value="Genomic_DNA"/>
</dbReference>
<dbReference type="RefSeq" id="WP_183842873.1">
    <property type="nucleotide sequence ID" value="NZ_JACIHU010000008.1"/>
</dbReference>
<comment type="caution">
    <text evidence="2">The sequence shown here is derived from an EMBL/GenBank/DDBJ whole genome shotgun (WGS) entry which is preliminary data.</text>
</comment>
<gene>
    <name evidence="1" type="ORF">GGE46_003742</name>
    <name evidence="2" type="ORF">GGE57_004003</name>
</gene>
<dbReference type="Proteomes" id="UP000523431">
    <property type="component" value="Unassembled WGS sequence"/>
</dbReference>
<dbReference type="AlphaFoldDB" id="A0A7W6ZKD9"/>
<proteinExistence type="predicted"/>